<proteinExistence type="predicted"/>
<dbReference type="Pfam" id="PF17913">
    <property type="entry name" value="FHA_2"/>
    <property type="match status" value="1"/>
</dbReference>
<feature type="region of interest" description="Disordered" evidence="7">
    <location>
        <begin position="85"/>
        <end position="109"/>
    </location>
</feature>
<evidence type="ECO:0000313" key="10">
    <source>
        <dbReference type="EMBL" id="ELR25554.1"/>
    </source>
</evidence>
<dbReference type="InterPro" id="IPR036957">
    <property type="entry name" value="Znf_PARP_sf"/>
</dbReference>
<evidence type="ECO:0000256" key="7">
    <source>
        <dbReference type="SAM" id="MobiDB-lite"/>
    </source>
</evidence>
<dbReference type="PROSITE" id="PS50064">
    <property type="entry name" value="ZF_PARP_2"/>
    <property type="match status" value="1"/>
</dbReference>
<feature type="compositionally biased region" description="Low complexity" evidence="7">
    <location>
        <begin position="452"/>
        <end position="465"/>
    </location>
</feature>
<dbReference type="GO" id="GO:0008270">
    <property type="term" value="F:zinc ion binding"/>
    <property type="evidence" value="ECO:0007669"/>
    <property type="project" value="UniProtKB-KW"/>
</dbReference>
<dbReference type="CDD" id="cd22671">
    <property type="entry name" value="FHA_APTX-like"/>
    <property type="match status" value="1"/>
</dbReference>
<protein>
    <submittedName>
        <fullName evidence="10">CUE domain containing protein</fullName>
    </submittedName>
</protein>
<dbReference type="GO" id="GO:0035861">
    <property type="term" value="C:site of double-strand break"/>
    <property type="evidence" value="ECO:0007669"/>
    <property type="project" value="TreeGrafter"/>
</dbReference>
<keyword evidence="5" id="KW-0862">Zinc</keyword>
<reference evidence="10 11" key="1">
    <citation type="journal article" date="2013" name="Genome Biol.">
        <title>Genome of Acanthamoeba castellanii highlights extensive lateral gene transfer and early evolution of tyrosine kinase signaling.</title>
        <authorList>
            <person name="Clarke M."/>
            <person name="Lohan A.J."/>
            <person name="Liu B."/>
            <person name="Lagkouvardos I."/>
            <person name="Roy S."/>
            <person name="Zafar N."/>
            <person name="Bertelli C."/>
            <person name="Schilde C."/>
            <person name="Kianianmomeni A."/>
            <person name="Burglin T.R."/>
            <person name="Frech C."/>
            <person name="Turcotte B."/>
            <person name="Kopec K.O."/>
            <person name="Synnott J.M."/>
            <person name="Choo C."/>
            <person name="Paponov I."/>
            <person name="Finkler A."/>
            <person name="Soon Heng Tan C."/>
            <person name="Hutchins A.P."/>
            <person name="Weinmeier T."/>
            <person name="Rattei T."/>
            <person name="Chu J.S."/>
            <person name="Gimenez G."/>
            <person name="Irimia M."/>
            <person name="Rigden D.J."/>
            <person name="Fitzpatrick D.A."/>
            <person name="Lorenzo-Morales J."/>
            <person name="Bateman A."/>
            <person name="Chiu C.H."/>
            <person name="Tang P."/>
            <person name="Hegemann P."/>
            <person name="Fromm H."/>
            <person name="Raoult D."/>
            <person name="Greub G."/>
            <person name="Miranda-Saavedra D."/>
            <person name="Chen N."/>
            <person name="Nash P."/>
            <person name="Ginger M.L."/>
            <person name="Horn M."/>
            <person name="Schaap P."/>
            <person name="Caler L."/>
            <person name="Loftus B."/>
        </authorList>
    </citation>
    <scope>NUCLEOTIDE SEQUENCE [LARGE SCALE GENOMIC DNA]</scope>
    <source>
        <strain evidence="10 11">Neff</strain>
    </source>
</reference>
<dbReference type="Gene3D" id="2.60.200.20">
    <property type="match status" value="1"/>
</dbReference>
<dbReference type="OrthoDB" id="21099at2759"/>
<dbReference type="Proteomes" id="UP000011083">
    <property type="component" value="Unassembled WGS sequence"/>
</dbReference>
<evidence type="ECO:0000256" key="4">
    <source>
        <dbReference type="ARBA" id="ARBA00022801"/>
    </source>
</evidence>
<dbReference type="KEGG" id="acan:ACA1_296520"/>
<dbReference type="GO" id="GO:0043130">
    <property type="term" value="F:ubiquitin binding"/>
    <property type="evidence" value="ECO:0007669"/>
    <property type="project" value="InterPro"/>
</dbReference>
<dbReference type="InterPro" id="IPR041388">
    <property type="entry name" value="FHA_2"/>
</dbReference>
<dbReference type="EMBL" id="KB007805">
    <property type="protein sequence ID" value="ELR25554.1"/>
    <property type="molecule type" value="Genomic_DNA"/>
</dbReference>
<evidence type="ECO:0000259" key="8">
    <source>
        <dbReference type="PROSITE" id="PS50064"/>
    </source>
</evidence>
<dbReference type="GeneID" id="14926614"/>
<dbReference type="InterPro" id="IPR019406">
    <property type="entry name" value="APLF_PBZ"/>
</dbReference>
<evidence type="ECO:0000256" key="6">
    <source>
        <dbReference type="ARBA" id="ARBA00023242"/>
    </source>
</evidence>
<keyword evidence="6" id="KW-0539">Nucleus</keyword>
<keyword evidence="11" id="KW-1185">Reference proteome</keyword>
<dbReference type="GO" id="GO:0008408">
    <property type="term" value="F:3'-5' exonuclease activity"/>
    <property type="evidence" value="ECO:0007669"/>
    <property type="project" value="InterPro"/>
</dbReference>
<dbReference type="Pfam" id="PF10283">
    <property type="entry name" value="zf-CCHH"/>
    <property type="match status" value="1"/>
</dbReference>
<dbReference type="VEuPathDB" id="AmoebaDB:ACA1_296520"/>
<feature type="domain" description="CUE" evidence="9">
    <location>
        <begin position="494"/>
        <end position="539"/>
    </location>
</feature>
<dbReference type="InterPro" id="IPR001510">
    <property type="entry name" value="Znf_PARP"/>
</dbReference>
<feature type="compositionally biased region" description="Low complexity" evidence="7">
    <location>
        <begin position="285"/>
        <end position="296"/>
    </location>
</feature>
<feature type="compositionally biased region" description="Basic and acidic residues" evidence="7">
    <location>
        <begin position="426"/>
        <end position="440"/>
    </location>
</feature>
<dbReference type="InterPro" id="IPR008984">
    <property type="entry name" value="SMAD_FHA_dom_sf"/>
</dbReference>
<evidence type="ECO:0000313" key="11">
    <source>
        <dbReference type="Proteomes" id="UP000011083"/>
    </source>
</evidence>
<dbReference type="Gene3D" id="1.10.8.10">
    <property type="entry name" value="DNA helicase RuvA subunit, C-terminal domain"/>
    <property type="match status" value="1"/>
</dbReference>
<dbReference type="PANTHER" id="PTHR21315">
    <property type="entry name" value="APRATAXIN AND PNK-LIKE FACTOR-RELATED"/>
    <property type="match status" value="1"/>
</dbReference>
<dbReference type="GO" id="GO:0003906">
    <property type="term" value="F:DNA-(apurinic or apyrimidinic site) endonuclease activity"/>
    <property type="evidence" value="ECO:0007669"/>
    <property type="project" value="InterPro"/>
</dbReference>
<name>L8HIX3_ACACF</name>
<organism evidence="10 11">
    <name type="scientific">Acanthamoeba castellanii (strain ATCC 30010 / Neff)</name>
    <dbReference type="NCBI Taxonomy" id="1257118"/>
    <lineage>
        <taxon>Eukaryota</taxon>
        <taxon>Amoebozoa</taxon>
        <taxon>Discosea</taxon>
        <taxon>Longamoebia</taxon>
        <taxon>Centramoebida</taxon>
        <taxon>Acanthamoebidae</taxon>
        <taxon>Acanthamoeba</taxon>
    </lineage>
</organism>
<dbReference type="PROSITE" id="PS51140">
    <property type="entry name" value="CUE"/>
    <property type="match status" value="1"/>
</dbReference>
<evidence type="ECO:0000256" key="1">
    <source>
        <dbReference type="ARBA" id="ARBA00004123"/>
    </source>
</evidence>
<sequence length="542" mass="59756">MRVGKTYPNDRFTEGGTMTDWYHAPCVFQHLKRARKTTKKIDSEDDLEGYSHLHDNDQKKLSEYIQGTLFFLSFLWDIENPYLGGGDGGSGGEEKKKTPAKKKAKAKAPEPVIPAHLLNKNKNKAKAKRTEKRNVEVELFRARILKEGTKTPKYLPMDSQPLVLGRGDETGITDKRCSRTQLELVASQADKTVTLTMLGNNPTSFVFDEEGEPQPLTKGQQVDLPNGSRFILFVDDVYVVQTRTDKVMQEVEVEVADEDDEATDEDEELQRQAAEAAASKKRKAPAAVPKPGGPAAKKAKAEPKPKAPPKKKAKKKGGGGIDLDGTIDSDDDGQPNEYDYDDGFLVRNDASLGEEGGDDDDDDEFQRTKRRGGARHDDDDAEAVREAKQYLQGFDDGDEGESKQAYKNGKPVCRYGATCYRVNPDHRKQFWHPPKTEAGDRAPQSKSKTQQTTPGRKPAPTPTTAGRGGGDDNDDDAISEEEDGAAKQWDKDRDAAGKVKTLSAMSAFRELDPGIIRDVLEANNGSLHLTMEALKSLTAEES</sequence>
<keyword evidence="4" id="KW-0378">Hydrolase</keyword>
<comment type="subcellular location">
    <subcellularLocation>
        <location evidence="1">Nucleus</location>
    </subcellularLocation>
</comment>
<feature type="region of interest" description="Disordered" evidence="7">
    <location>
        <begin position="426"/>
        <end position="498"/>
    </location>
</feature>
<feature type="compositionally biased region" description="Acidic residues" evidence="7">
    <location>
        <begin position="471"/>
        <end position="483"/>
    </location>
</feature>
<dbReference type="Gene3D" id="3.30.1740.10">
    <property type="entry name" value="Zinc finger, PARP-type"/>
    <property type="match status" value="1"/>
</dbReference>
<dbReference type="CDD" id="cd14279">
    <property type="entry name" value="CUE"/>
    <property type="match status" value="1"/>
</dbReference>
<dbReference type="SMART" id="SM01336">
    <property type="entry name" value="zf-PARP"/>
    <property type="match status" value="1"/>
</dbReference>
<dbReference type="SUPFAM" id="SSF57716">
    <property type="entry name" value="Glucocorticoid receptor-like (DNA-binding domain)"/>
    <property type="match status" value="1"/>
</dbReference>
<dbReference type="GO" id="GO:0005634">
    <property type="term" value="C:nucleus"/>
    <property type="evidence" value="ECO:0007669"/>
    <property type="project" value="UniProtKB-SubCell"/>
</dbReference>
<dbReference type="STRING" id="1257118.L8HIX3"/>
<feature type="compositionally biased region" description="Basic and acidic residues" evidence="7">
    <location>
        <begin position="374"/>
        <end position="388"/>
    </location>
</feature>
<feature type="region of interest" description="Disordered" evidence="7">
    <location>
        <begin position="254"/>
        <end position="409"/>
    </location>
</feature>
<dbReference type="RefSeq" id="XP_004368309.1">
    <property type="nucleotide sequence ID" value="XM_004368252.1"/>
</dbReference>
<feature type="compositionally biased region" description="Acidic residues" evidence="7">
    <location>
        <begin position="355"/>
        <end position="364"/>
    </location>
</feature>
<gene>
    <name evidence="10" type="ORF">ACA1_296520</name>
</gene>
<dbReference type="AlphaFoldDB" id="L8HIX3"/>
<dbReference type="SUPFAM" id="SSF49879">
    <property type="entry name" value="SMAD/FHA domain"/>
    <property type="match status" value="1"/>
</dbReference>
<dbReference type="Pfam" id="PF00645">
    <property type="entry name" value="zf-PARP"/>
    <property type="match status" value="1"/>
</dbReference>
<accession>L8HIX3</accession>
<feature type="compositionally biased region" description="Acidic residues" evidence="7">
    <location>
        <begin position="325"/>
        <end position="342"/>
    </location>
</feature>
<dbReference type="InterPro" id="IPR039253">
    <property type="entry name" value="APLF"/>
</dbReference>
<keyword evidence="3" id="KW-0863">Zinc-finger</keyword>
<dbReference type="InterPro" id="IPR003892">
    <property type="entry name" value="CUE"/>
</dbReference>
<evidence type="ECO:0000256" key="3">
    <source>
        <dbReference type="ARBA" id="ARBA00022771"/>
    </source>
</evidence>
<dbReference type="PANTHER" id="PTHR21315:SF2">
    <property type="entry name" value="APRATAXIN AND PNK-LIKE FACTOR"/>
    <property type="match status" value="1"/>
</dbReference>
<evidence type="ECO:0000256" key="2">
    <source>
        <dbReference type="ARBA" id="ARBA00022723"/>
    </source>
</evidence>
<feature type="domain" description="PARP-type" evidence="8">
    <location>
        <begin position="1"/>
        <end position="66"/>
    </location>
</feature>
<dbReference type="GO" id="GO:0006302">
    <property type="term" value="P:double-strand break repair"/>
    <property type="evidence" value="ECO:0007669"/>
    <property type="project" value="InterPro"/>
</dbReference>
<keyword evidence="2" id="KW-0479">Metal-binding</keyword>
<feature type="compositionally biased region" description="Basic and acidic residues" evidence="7">
    <location>
        <begin position="484"/>
        <end position="497"/>
    </location>
</feature>
<feature type="compositionally biased region" description="Basic residues" evidence="7">
    <location>
        <begin position="307"/>
        <end position="317"/>
    </location>
</feature>
<evidence type="ECO:0000259" key="9">
    <source>
        <dbReference type="PROSITE" id="PS51140"/>
    </source>
</evidence>
<evidence type="ECO:0000256" key="5">
    <source>
        <dbReference type="ARBA" id="ARBA00022833"/>
    </source>
</evidence>
<dbReference type="GO" id="GO:0003677">
    <property type="term" value="F:DNA binding"/>
    <property type="evidence" value="ECO:0007669"/>
    <property type="project" value="InterPro"/>
</dbReference>
<feature type="compositionally biased region" description="Acidic residues" evidence="7">
    <location>
        <begin position="254"/>
        <end position="268"/>
    </location>
</feature>